<reference evidence="2" key="1">
    <citation type="submission" date="2021-06" db="EMBL/GenBank/DDBJ databases">
        <authorList>
            <person name="Kallberg Y."/>
            <person name="Tangrot J."/>
            <person name="Rosling A."/>
        </authorList>
    </citation>
    <scope>NUCLEOTIDE SEQUENCE</scope>
    <source>
        <strain evidence="2">FL130A</strain>
    </source>
</reference>
<evidence type="ECO:0000256" key="1">
    <source>
        <dbReference type="SAM" id="MobiDB-lite"/>
    </source>
</evidence>
<accession>A0A9N9H3D8</accession>
<comment type="caution">
    <text evidence="2">The sequence shown here is derived from an EMBL/GenBank/DDBJ whole genome shotgun (WGS) entry which is preliminary data.</text>
</comment>
<sequence>ENKDCIVVGLVTKPIVTTKEAGHTIFLNSGEIIPQLRLHQLKYPVSFGKLPSFSETISLSPDLQSEDNDVISGELGNLPNETEDNSCK</sequence>
<protein>
    <submittedName>
        <fullName evidence="2">5336_t:CDS:1</fullName>
    </submittedName>
</protein>
<dbReference type="Proteomes" id="UP000789508">
    <property type="component" value="Unassembled WGS sequence"/>
</dbReference>
<dbReference type="EMBL" id="CAJVPS010010071">
    <property type="protein sequence ID" value="CAG8655234.1"/>
    <property type="molecule type" value="Genomic_DNA"/>
</dbReference>
<evidence type="ECO:0000313" key="2">
    <source>
        <dbReference type="EMBL" id="CAG8655234.1"/>
    </source>
</evidence>
<evidence type="ECO:0000313" key="3">
    <source>
        <dbReference type="Proteomes" id="UP000789508"/>
    </source>
</evidence>
<feature type="non-terminal residue" evidence="2">
    <location>
        <position position="1"/>
    </location>
</feature>
<keyword evidence="3" id="KW-1185">Reference proteome</keyword>
<name>A0A9N9H3D8_9GLOM</name>
<gene>
    <name evidence="2" type="ORF">ALEPTO_LOCUS10144</name>
</gene>
<dbReference type="AlphaFoldDB" id="A0A9N9H3D8"/>
<proteinExistence type="predicted"/>
<feature type="region of interest" description="Disordered" evidence="1">
    <location>
        <begin position="60"/>
        <end position="88"/>
    </location>
</feature>
<organism evidence="2 3">
    <name type="scientific">Ambispora leptoticha</name>
    <dbReference type="NCBI Taxonomy" id="144679"/>
    <lineage>
        <taxon>Eukaryota</taxon>
        <taxon>Fungi</taxon>
        <taxon>Fungi incertae sedis</taxon>
        <taxon>Mucoromycota</taxon>
        <taxon>Glomeromycotina</taxon>
        <taxon>Glomeromycetes</taxon>
        <taxon>Archaeosporales</taxon>
        <taxon>Ambisporaceae</taxon>
        <taxon>Ambispora</taxon>
    </lineage>
</organism>